<proteinExistence type="predicted"/>
<reference evidence="1" key="1">
    <citation type="submission" date="2021-03" db="EMBL/GenBank/DDBJ databases">
        <authorList>
            <consortium name="DOE Joint Genome Institute"/>
            <person name="Ahrendt S."/>
            <person name="Looney B.P."/>
            <person name="Miyauchi S."/>
            <person name="Morin E."/>
            <person name="Drula E."/>
            <person name="Courty P.E."/>
            <person name="Chicoki N."/>
            <person name="Fauchery L."/>
            <person name="Kohler A."/>
            <person name="Kuo A."/>
            <person name="Labutti K."/>
            <person name="Pangilinan J."/>
            <person name="Lipzen A."/>
            <person name="Riley R."/>
            <person name="Andreopoulos W."/>
            <person name="He G."/>
            <person name="Johnson J."/>
            <person name="Barry K.W."/>
            <person name="Grigoriev I.V."/>
            <person name="Nagy L."/>
            <person name="Hibbett D."/>
            <person name="Henrissat B."/>
            <person name="Matheny P.B."/>
            <person name="Labbe J."/>
            <person name="Martin F."/>
        </authorList>
    </citation>
    <scope>NUCLEOTIDE SEQUENCE</scope>
    <source>
        <strain evidence="1">HHB10654</strain>
    </source>
</reference>
<evidence type="ECO:0000313" key="2">
    <source>
        <dbReference type="Proteomes" id="UP000814140"/>
    </source>
</evidence>
<gene>
    <name evidence="1" type="ORF">BV25DRAFT_166277</name>
</gene>
<dbReference type="EMBL" id="MU277286">
    <property type="protein sequence ID" value="KAI0055605.1"/>
    <property type="molecule type" value="Genomic_DNA"/>
</dbReference>
<reference evidence="1" key="2">
    <citation type="journal article" date="2022" name="New Phytol.">
        <title>Evolutionary transition to the ectomycorrhizal habit in the genomes of a hyperdiverse lineage of mushroom-forming fungi.</title>
        <authorList>
            <person name="Looney B."/>
            <person name="Miyauchi S."/>
            <person name="Morin E."/>
            <person name="Drula E."/>
            <person name="Courty P.E."/>
            <person name="Kohler A."/>
            <person name="Kuo A."/>
            <person name="LaButti K."/>
            <person name="Pangilinan J."/>
            <person name="Lipzen A."/>
            <person name="Riley R."/>
            <person name="Andreopoulos W."/>
            <person name="He G."/>
            <person name="Johnson J."/>
            <person name="Nolan M."/>
            <person name="Tritt A."/>
            <person name="Barry K.W."/>
            <person name="Grigoriev I.V."/>
            <person name="Nagy L.G."/>
            <person name="Hibbett D."/>
            <person name="Henrissat B."/>
            <person name="Matheny P.B."/>
            <person name="Labbe J."/>
            <person name="Martin F.M."/>
        </authorList>
    </citation>
    <scope>NUCLEOTIDE SEQUENCE</scope>
    <source>
        <strain evidence="1">HHB10654</strain>
    </source>
</reference>
<keyword evidence="2" id="KW-1185">Reference proteome</keyword>
<evidence type="ECO:0000313" key="1">
    <source>
        <dbReference type="EMBL" id="KAI0055605.1"/>
    </source>
</evidence>
<accession>A0ACB8SI46</accession>
<dbReference type="Proteomes" id="UP000814140">
    <property type="component" value="Unassembled WGS sequence"/>
</dbReference>
<name>A0ACB8SI46_9AGAM</name>
<organism evidence="1 2">
    <name type="scientific">Artomyces pyxidatus</name>
    <dbReference type="NCBI Taxonomy" id="48021"/>
    <lineage>
        <taxon>Eukaryota</taxon>
        <taxon>Fungi</taxon>
        <taxon>Dikarya</taxon>
        <taxon>Basidiomycota</taxon>
        <taxon>Agaricomycotina</taxon>
        <taxon>Agaricomycetes</taxon>
        <taxon>Russulales</taxon>
        <taxon>Auriscalpiaceae</taxon>
        <taxon>Artomyces</taxon>
    </lineage>
</organism>
<sequence>MNQSLHSLLAAFETRPESTVVVYSHAEGLAGHSCLVLVSYSMARAQRYVPIDHTCAGCTSRDVATGWSFPCAIRGALVPGREAVRGPFGGLSQSIPRVANVRSPVNAPVSLEDRVGALVDGAVVTVPQLRVAQFERELPTGRGRVDWDVQAAHSGSGF</sequence>
<comment type="caution">
    <text evidence="1">The sequence shown here is derived from an EMBL/GenBank/DDBJ whole genome shotgun (WGS) entry which is preliminary data.</text>
</comment>
<protein>
    <submittedName>
        <fullName evidence="1">Uncharacterized protein</fullName>
    </submittedName>
</protein>